<dbReference type="AlphaFoldDB" id="L0DG21"/>
<evidence type="ECO:0000256" key="5">
    <source>
        <dbReference type="SAM" id="Phobius"/>
    </source>
</evidence>
<feature type="transmembrane region" description="Helical" evidence="5">
    <location>
        <begin position="138"/>
        <end position="163"/>
    </location>
</feature>
<keyword evidence="8" id="KW-1185">Reference proteome</keyword>
<reference evidence="7 8" key="1">
    <citation type="submission" date="2012-02" db="EMBL/GenBank/DDBJ databases">
        <title>Complete sequence of chromosome of Singulisphaera acidiphila DSM 18658.</title>
        <authorList>
            <consortium name="US DOE Joint Genome Institute (JGI-PGF)"/>
            <person name="Lucas S."/>
            <person name="Copeland A."/>
            <person name="Lapidus A."/>
            <person name="Glavina del Rio T."/>
            <person name="Dalin E."/>
            <person name="Tice H."/>
            <person name="Bruce D."/>
            <person name="Goodwin L."/>
            <person name="Pitluck S."/>
            <person name="Peters L."/>
            <person name="Ovchinnikova G."/>
            <person name="Chertkov O."/>
            <person name="Kyrpides N."/>
            <person name="Mavromatis K."/>
            <person name="Ivanova N."/>
            <person name="Brettin T."/>
            <person name="Detter J.C."/>
            <person name="Han C."/>
            <person name="Larimer F."/>
            <person name="Land M."/>
            <person name="Hauser L."/>
            <person name="Markowitz V."/>
            <person name="Cheng J.-F."/>
            <person name="Hugenholtz P."/>
            <person name="Woyke T."/>
            <person name="Wu D."/>
            <person name="Tindall B."/>
            <person name="Pomrenke H."/>
            <person name="Brambilla E."/>
            <person name="Klenk H.-P."/>
            <person name="Eisen J.A."/>
        </authorList>
    </citation>
    <scope>NUCLEOTIDE SEQUENCE [LARGE SCALE GENOMIC DNA]</scope>
    <source>
        <strain evidence="8">ATCC BAA-1392 / DSM 18658 / VKM B-2454 / MOB10</strain>
    </source>
</reference>
<dbReference type="STRING" id="886293.Sinac_3507"/>
<feature type="transmembrane region" description="Helical" evidence="5">
    <location>
        <begin position="99"/>
        <end position="117"/>
    </location>
</feature>
<keyword evidence="4 5" id="KW-0472">Membrane</keyword>
<evidence type="ECO:0000259" key="6">
    <source>
        <dbReference type="Pfam" id="PF04116"/>
    </source>
</evidence>
<feature type="domain" description="Fatty acid hydroxylase" evidence="6">
    <location>
        <begin position="101"/>
        <end position="233"/>
    </location>
</feature>
<keyword evidence="3 5" id="KW-1133">Transmembrane helix</keyword>
<dbReference type="Proteomes" id="UP000010798">
    <property type="component" value="Chromosome"/>
</dbReference>
<feature type="transmembrane region" description="Helical" evidence="5">
    <location>
        <begin position="59"/>
        <end position="79"/>
    </location>
</feature>
<feature type="transmembrane region" description="Helical" evidence="5">
    <location>
        <begin position="20"/>
        <end position="43"/>
    </location>
</feature>
<evidence type="ECO:0000313" key="8">
    <source>
        <dbReference type="Proteomes" id="UP000010798"/>
    </source>
</evidence>
<dbReference type="GO" id="GO:0008610">
    <property type="term" value="P:lipid biosynthetic process"/>
    <property type="evidence" value="ECO:0007669"/>
    <property type="project" value="InterPro"/>
</dbReference>
<dbReference type="PANTHER" id="PTHR11863">
    <property type="entry name" value="STEROL DESATURASE"/>
    <property type="match status" value="1"/>
</dbReference>
<dbReference type="Pfam" id="PF04116">
    <property type="entry name" value="FA_hydroxylase"/>
    <property type="match status" value="1"/>
</dbReference>
<dbReference type="GO" id="GO:0016491">
    <property type="term" value="F:oxidoreductase activity"/>
    <property type="evidence" value="ECO:0007669"/>
    <property type="project" value="InterPro"/>
</dbReference>
<protein>
    <submittedName>
        <fullName evidence="7">Sterol desaturase</fullName>
    </submittedName>
</protein>
<dbReference type="EMBL" id="CP003364">
    <property type="protein sequence ID" value="AGA27763.1"/>
    <property type="molecule type" value="Genomic_DNA"/>
</dbReference>
<keyword evidence="2 5" id="KW-0812">Transmembrane</keyword>
<dbReference type="GO" id="GO:0005506">
    <property type="term" value="F:iron ion binding"/>
    <property type="evidence" value="ECO:0007669"/>
    <property type="project" value="InterPro"/>
</dbReference>
<dbReference type="OrthoDB" id="9770329at2"/>
<dbReference type="GO" id="GO:0016020">
    <property type="term" value="C:membrane"/>
    <property type="evidence" value="ECO:0007669"/>
    <property type="project" value="UniProtKB-SubCell"/>
</dbReference>
<proteinExistence type="predicted"/>
<organism evidence="7 8">
    <name type="scientific">Singulisphaera acidiphila (strain ATCC BAA-1392 / DSM 18658 / VKM B-2454 / MOB10)</name>
    <dbReference type="NCBI Taxonomy" id="886293"/>
    <lineage>
        <taxon>Bacteria</taxon>
        <taxon>Pseudomonadati</taxon>
        <taxon>Planctomycetota</taxon>
        <taxon>Planctomycetia</taxon>
        <taxon>Isosphaerales</taxon>
        <taxon>Isosphaeraceae</taxon>
        <taxon>Singulisphaera</taxon>
    </lineage>
</organism>
<sequence length="257" mass="29209">MNNFLDWARDLSPLAAAAWLFGANLVSFAFALALGHLAAFFFAGQRVTQPPDPLEPKEIVYTAAGFVVNWLVTLVAWFLWQHGSVVIRRDTGWRAWLDVPILILVMDLAMYILHRVVHHPWLFPIHQLHHVYDRPRPLSLFVLHPLEVLGFGTLWLVVILLYPSSWLGLSIYLGINLGAGMIGHLGVEPFPGWWSRVPVLRQIGTSTFHAQHHQDVQHNFGFYTLIWDRLFGTLFPTYDIQFGRPLAVPPSEASPNP</sequence>
<dbReference type="RefSeq" id="WP_015246907.1">
    <property type="nucleotide sequence ID" value="NC_019892.1"/>
</dbReference>
<evidence type="ECO:0000313" key="7">
    <source>
        <dbReference type="EMBL" id="AGA27763.1"/>
    </source>
</evidence>
<gene>
    <name evidence="7" type="ordered locus">Sinac_3507</name>
</gene>
<accession>L0DG21</accession>
<evidence type="ECO:0000256" key="1">
    <source>
        <dbReference type="ARBA" id="ARBA00004370"/>
    </source>
</evidence>
<evidence type="ECO:0000256" key="2">
    <source>
        <dbReference type="ARBA" id="ARBA00022692"/>
    </source>
</evidence>
<dbReference type="InterPro" id="IPR006694">
    <property type="entry name" value="Fatty_acid_hydroxylase"/>
</dbReference>
<dbReference type="KEGG" id="saci:Sinac_3507"/>
<dbReference type="eggNOG" id="COG3000">
    <property type="taxonomic scope" value="Bacteria"/>
</dbReference>
<name>L0DG21_SINAD</name>
<dbReference type="InterPro" id="IPR050307">
    <property type="entry name" value="Sterol_Desaturase_Related"/>
</dbReference>
<evidence type="ECO:0000256" key="4">
    <source>
        <dbReference type="ARBA" id="ARBA00023136"/>
    </source>
</evidence>
<dbReference type="HOGENOM" id="CLU_099422_0_0_0"/>
<comment type="subcellular location">
    <subcellularLocation>
        <location evidence="1">Membrane</location>
    </subcellularLocation>
</comment>
<evidence type="ECO:0000256" key="3">
    <source>
        <dbReference type="ARBA" id="ARBA00022989"/>
    </source>
</evidence>